<dbReference type="Proteomes" id="UP000612055">
    <property type="component" value="Unassembled WGS sequence"/>
</dbReference>
<sequence length="350" mass="37931">MVKETGSFVNSRGQKLHTASWMPDEGTAVQAVLWWHHGLGDYVERSGASFEAWNAAGIAVVGFDAHGMGKSEPLDEPGRGYIRKFQYLVDDAIAYYTDFLKPALEAKGLATVPLFMGGTSMGGLMASYIVFNKPEIFSGLIMQSPAIDVEWTPLLRFQASIGNVLAALMPRAKLVPAVRAEDMSQDPEVRKAYLEDPIVYHGNVRAVSANELLKGFRGLVAHRGAFKLPILGVHGTSDRCTSLPALREHLKHVPSPDVTLHEVEGGYHELLQGPEKEQVRAQIRDWVLDRAKNGPRKPAPKEEPKPAEAAAPAEPKAEAATPAEPKADGEAVTKEEAKEAAKDEATAAQA</sequence>
<proteinExistence type="predicted"/>
<dbReference type="SUPFAM" id="SSF53474">
    <property type="entry name" value="alpha/beta-Hydrolases"/>
    <property type="match status" value="1"/>
</dbReference>
<accession>A0A836C0U8</accession>
<dbReference type="InterPro" id="IPR029058">
    <property type="entry name" value="AB_hydrolase_fold"/>
</dbReference>
<dbReference type="EMBL" id="JAEHOE010000020">
    <property type="protein sequence ID" value="KAG2496090.1"/>
    <property type="molecule type" value="Genomic_DNA"/>
</dbReference>
<name>A0A836C0U8_9CHLO</name>
<organism evidence="3 4">
    <name type="scientific">Edaphochlamys debaryana</name>
    <dbReference type="NCBI Taxonomy" id="47281"/>
    <lineage>
        <taxon>Eukaryota</taxon>
        <taxon>Viridiplantae</taxon>
        <taxon>Chlorophyta</taxon>
        <taxon>core chlorophytes</taxon>
        <taxon>Chlorophyceae</taxon>
        <taxon>CS clade</taxon>
        <taxon>Chlamydomonadales</taxon>
        <taxon>Chlamydomonadales incertae sedis</taxon>
        <taxon>Edaphochlamys</taxon>
    </lineage>
</organism>
<dbReference type="AlphaFoldDB" id="A0A836C0U8"/>
<dbReference type="InterPro" id="IPR051044">
    <property type="entry name" value="MAG_DAG_Lipase"/>
</dbReference>
<evidence type="ECO:0000313" key="4">
    <source>
        <dbReference type="Proteomes" id="UP000612055"/>
    </source>
</evidence>
<feature type="domain" description="Serine aminopeptidase S33" evidence="2">
    <location>
        <begin position="29"/>
        <end position="272"/>
    </location>
</feature>
<protein>
    <recommendedName>
        <fullName evidence="2">Serine aminopeptidase S33 domain-containing protein</fullName>
    </recommendedName>
</protein>
<feature type="compositionally biased region" description="Low complexity" evidence="1">
    <location>
        <begin position="307"/>
        <end position="324"/>
    </location>
</feature>
<evidence type="ECO:0000313" key="3">
    <source>
        <dbReference type="EMBL" id="KAG2496090.1"/>
    </source>
</evidence>
<reference evidence="3" key="1">
    <citation type="journal article" date="2020" name="bioRxiv">
        <title>Comparative genomics of Chlamydomonas.</title>
        <authorList>
            <person name="Craig R.J."/>
            <person name="Hasan A.R."/>
            <person name="Ness R.W."/>
            <person name="Keightley P.D."/>
        </authorList>
    </citation>
    <scope>NUCLEOTIDE SEQUENCE</scope>
    <source>
        <strain evidence="3">CCAP 11/70</strain>
    </source>
</reference>
<dbReference type="Gene3D" id="3.40.50.1820">
    <property type="entry name" value="alpha/beta hydrolase"/>
    <property type="match status" value="1"/>
</dbReference>
<dbReference type="OrthoDB" id="2498029at2759"/>
<comment type="caution">
    <text evidence="3">The sequence shown here is derived from an EMBL/GenBank/DDBJ whole genome shotgun (WGS) entry which is preliminary data.</text>
</comment>
<dbReference type="PANTHER" id="PTHR11614">
    <property type="entry name" value="PHOSPHOLIPASE-RELATED"/>
    <property type="match status" value="1"/>
</dbReference>
<evidence type="ECO:0000256" key="1">
    <source>
        <dbReference type="SAM" id="MobiDB-lite"/>
    </source>
</evidence>
<feature type="compositionally biased region" description="Basic and acidic residues" evidence="1">
    <location>
        <begin position="325"/>
        <end position="350"/>
    </location>
</feature>
<gene>
    <name evidence="3" type="ORF">HYH03_005693</name>
</gene>
<feature type="region of interest" description="Disordered" evidence="1">
    <location>
        <begin position="288"/>
        <end position="350"/>
    </location>
</feature>
<dbReference type="Pfam" id="PF12146">
    <property type="entry name" value="Hydrolase_4"/>
    <property type="match status" value="1"/>
</dbReference>
<evidence type="ECO:0000259" key="2">
    <source>
        <dbReference type="Pfam" id="PF12146"/>
    </source>
</evidence>
<keyword evidence="4" id="KW-1185">Reference proteome</keyword>
<dbReference type="InterPro" id="IPR022742">
    <property type="entry name" value="Hydrolase_4"/>
</dbReference>